<evidence type="ECO:0000256" key="4">
    <source>
        <dbReference type="ARBA" id="ARBA00012085"/>
    </source>
</evidence>
<evidence type="ECO:0000313" key="9">
    <source>
        <dbReference type="EMBL" id="ELU03177.1"/>
    </source>
</evidence>
<protein>
    <recommendedName>
        <fullName evidence="4">cystathionine gamma-lyase</fullName>
        <ecNumber evidence="4">4.4.1.1</ecNumber>
    </recommendedName>
    <alternativeName>
        <fullName evidence="7">Gamma-cystathionase</fullName>
    </alternativeName>
</protein>
<dbReference type="Proteomes" id="UP000014760">
    <property type="component" value="Unassembled WGS sequence"/>
</dbReference>
<evidence type="ECO:0000256" key="7">
    <source>
        <dbReference type="ARBA" id="ARBA00029853"/>
    </source>
</evidence>
<evidence type="ECO:0000256" key="5">
    <source>
        <dbReference type="ARBA" id="ARBA00022898"/>
    </source>
</evidence>
<dbReference type="PANTHER" id="PTHR11808:SF15">
    <property type="entry name" value="CYSTATHIONINE GAMMA-LYASE"/>
    <property type="match status" value="1"/>
</dbReference>
<evidence type="ECO:0000256" key="6">
    <source>
        <dbReference type="ARBA" id="ARBA00023192"/>
    </source>
</evidence>
<sequence>MHFATQTIHGGQECDPVTGAVMPPIVTSSTYAQQAPGQHTGFEYSRSQNPTRFALERLLANLEGGQRGYAFASGLAAIATVLELLNHGDHVIAMDDLYGGSFRLFDQVRRRSAGLSFNFIDMSAPQAFQRAIQTNTRMIWIESPTNPLLKL</sequence>
<dbReference type="GO" id="GO:0019346">
    <property type="term" value="P:transsulfuration"/>
    <property type="evidence" value="ECO:0007669"/>
    <property type="project" value="InterPro"/>
</dbReference>
<dbReference type="HOGENOM" id="CLU_018986_5_3_1"/>
<dbReference type="SUPFAM" id="SSF53383">
    <property type="entry name" value="PLP-dependent transferases"/>
    <property type="match status" value="1"/>
</dbReference>
<dbReference type="GO" id="GO:0030170">
    <property type="term" value="F:pyridoxal phosphate binding"/>
    <property type="evidence" value="ECO:0007669"/>
    <property type="project" value="InterPro"/>
</dbReference>
<evidence type="ECO:0000313" key="11">
    <source>
        <dbReference type="Proteomes" id="UP000014760"/>
    </source>
</evidence>
<dbReference type="InterPro" id="IPR000277">
    <property type="entry name" value="Cys/Met-Metab_PyrdxlP-dep_enz"/>
</dbReference>
<dbReference type="InterPro" id="IPR015421">
    <property type="entry name" value="PyrdxlP-dep_Trfase_major"/>
</dbReference>
<accession>R7UIR8</accession>
<dbReference type="GO" id="GO:0019343">
    <property type="term" value="P:cysteine biosynthetic process via cystathionine"/>
    <property type="evidence" value="ECO:0007669"/>
    <property type="project" value="TreeGrafter"/>
</dbReference>
<dbReference type="OMA" id="YTIINIC"/>
<reference evidence="9 11" key="2">
    <citation type="journal article" date="2013" name="Nature">
        <title>Insights into bilaterian evolution from three spiralian genomes.</title>
        <authorList>
            <person name="Simakov O."/>
            <person name="Marletaz F."/>
            <person name="Cho S.J."/>
            <person name="Edsinger-Gonzales E."/>
            <person name="Havlak P."/>
            <person name="Hellsten U."/>
            <person name="Kuo D.H."/>
            <person name="Larsson T."/>
            <person name="Lv J."/>
            <person name="Arendt D."/>
            <person name="Savage R."/>
            <person name="Osoegawa K."/>
            <person name="de Jong P."/>
            <person name="Grimwood J."/>
            <person name="Chapman J.A."/>
            <person name="Shapiro H."/>
            <person name="Aerts A."/>
            <person name="Otillar R.P."/>
            <person name="Terry A.Y."/>
            <person name="Boore J.L."/>
            <person name="Grigoriev I.V."/>
            <person name="Lindberg D.R."/>
            <person name="Seaver E.C."/>
            <person name="Weisblat D.A."/>
            <person name="Putnam N.H."/>
            <person name="Rokhsar D.S."/>
        </authorList>
    </citation>
    <scope>NUCLEOTIDE SEQUENCE</scope>
    <source>
        <strain evidence="9 11">I ESC-2004</strain>
    </source>
</reference>
<dbReference type="GO" id="GO:0003962">
    <property type="term" value="F:cystathionine gamma-synthase activity"/>
    <property type="evidence" value="ECO:0007669"/>
    <property type="project" value="TreeGrafter"/>
</dbReference>
<keyword evidence="5 8" id="KW-0663">Pyridoxal phosphate</keyword>
<dbReference type="GO" id="GO:0004123">
    <property type="term" value="F:cystathionine gamma-lyase activity"/>
    <property type="evidence" value="ECO:0007669"/>
    <property type="project" value="TreeGrafter"/>
</dbReference>
<evidence type="ECO:0000256" key="8">
    <source>
        <dbReference type="RuleBase" id="RU362118"/>
    </source>
</evidence>
<feature type="non-terminal residue" evidence="9">
    <location>
        <position position="151"/>
    </location>
</feature>
<dbReference type="EMBL" id="AMQN01045643">
    <property type="status" value="NOT_ANNOTATED_CDS"/>
    <property type="molecule type" value="Genomic_DNA"/>
</dbReference>
<dbReference type="GO" id="GO:0005737">
    <property type="term" value="C:cytoplasm"/>
    <property type="evidence" value="ECO:0007669"/>
    <property type="project" value="TreeGrafter"/>
</dbReference>
<dbReference type="PANTHER" id="PTHR11808">
    <property type="entry name" value="TRANS-SULFURATION ENZYME FAMILY MEMBER"/>
    <property type="match status" value="1"/>
</dbReference>
<gene>
    <name evidence="9" type="ORF">CAPTEDRAFT_125578</name>
</gene>
<dbReference type="AlphaFoldDB" id="R7UIR8"/>
<keyword evidence="11" id="KW-1185">Reference proteome</keyword>
<comment type="pathway">
    <text evidence="2">Amino-acid biosynthesis; L-cysteine biosynthesis; L-cysteine from L-homocysteine and L-serine: step 2/2.</text>
</comment>
<dbReference type="STRING" id="283909.R7UIR8"/>
<proteinExistence type="inferred from homology"/>
<dbReference type="EMBL" id="KB303438">
    <property type="protein sequence ID" value="ELU03177.1"/>
    <property type="molecule type" value="Genomic_DNA"/>
</dbReference>
<dbReference type="OrthoDB" id="3512640at2759"/>
<keyword evidence="6" id="KW-0028">Amino-acid biosynthesis</keyword>
<dbReference type="EnsemblMetazoa" id="CapteT125578">
    <property type="protein sequence ID" value="CapteP125578"/>
    <property type="gene ID" value="CapteG125578"/>
</dbReference>
<comment type="cofactor">
    <cofactor evidence="1 8">
        <name>pyridoxal 5'-phosphate</name>
        <dbReference type="ChEBI" id="CHEBI:597326"/>
    </cofactor>
</comment>
<dbReference type="EC" id="4.4.1.1" evidence="4"/>
<dbReference type="UniPathway" id="UPA00136">
    <property type="reaction ID" value="UER00202"/>
</dbReference>
<dbReference type="InterPro" id="IPR015424">
    <property type="entry name" value="PyrdxlP-dep_Trfase"/>
</dbReference>
<keyword evidence="6" id="KW-0198">Cysteine biosynthesis</keyword>
<dbReference type="Pfam" id="PF01053">
    <property type="entry name" value="Cys_Met_Meta_PP"/>
    <property type="match status" value="1"/>
</dbReference>
<reference evidence="11" key="1">
    <citation type="submission" date="2012-12" db="EMBL/GenBank/DDBJ databases">
        <authorList>
            <person name="Hellsten U."/>
            <person name="Grimwood J."/>
            <person name="Chapman J.A."/>
            <person name="Shapiro H."/>
            <person name="Aerts A."/>
            <person name="Otillar R.P."/>
            <person name="Terry A.Y."/>
            <person name="Boore J.L."/>
            <person name="Simakov O."/>
            <person name="Marletaz F."/>
            <person name="Cho S.-J."/>
            <person name="Edsinger-Gonzales E."/>
            <person name="Havlak P."/>
            <person name="Kuo D.-H."/>
            <person name="Larsson T."/>
            <person name="Lv J."/>
            <person name="Arendt D."/>
            <person name="Savage R."/>
            <person name="Osoegawa K."/>
            <person name="de Jong P."/>
            <person name="Lindberg D.R."/>
            <person name="Seaver E.C."/>
            <person name="Weisblat D.A."/>
            <person name="Putnam N.H."/>
            <person name="Grigoriev I.V."/>
            <person name="Rokhsar D.S."/>
        </authorList>
    </citation>
    <scope>NUCLEOTIDE SEQUENCE</scope>
    <source>
        <strain evidence="11">I ESC-2004</strain>
    </source>
</reference>
<evidence type="ECO:0000256" key="3">
    <source>
        <dbReference type="ARBA" id="ARBA00009077"/>
    </source>
</evidence>
<evidence type="ECO:0000313" key="10">
    <source>
        <dbReference type="EnsemblMetazoa" id="CapteP125578"/>
    </source>
</evidence>
<reference evidence="10" key="3">
    <citation type="submission" date="2015-06" db="UniProtKB">
        <authorList>
            <consortium name="EnsemblMetazoa"/>
        </authorList>
    </citation>
    <scope>IDENTIFICATION</scope>
</reference>
<evidence type="ECO:0000256" key="1">
    <source>
        <dbReference type="ARBA" id="ARBA00001933"/>
    </source>
</evidence>
<evidence type="ECO:0000256" key="2">
    <source>
        <dbReference type="ARBA" id="ARBA00005038"/>
    </source>
</evidence>
<dbReference type="Gene3D" id="3.40.640.10">
    <property type="entry name" value="Type I PLP-dependent aspartate aminotransferase-like (Major domain)"/>
    <property type="match status" value="1"/>
</dbReference>
<name>R7UIR8_CAPTE</name>
<comment type="similarity">
    <text evidence="3 8">Belongs to the trans-sulfuration enzymes family.</text>
</comment>
<organism evidence="9">
    <name type="scientific">Capitella teleta</name>
    <name type="common">Polychaete worm</name>
    <dbReference type="NCBI Taxonomy" id="283909"/>
    <lineage>
        <taxon>Eukaryota</taxon>
        <taxon>Metazoa</taxon>
        <taxon>Spiralia</taxon>
        <taxon>Lophotrochozoa</taxon>
        <taxon>Annelida</taxon>
        <taxon>Polychaeta</taxon>
        <taxon>Sedentaria</taxon>
        <taxon>Scolecida</taxon>
        <taxon>Capitellidae</taxon>
        <taxon>Capitella</taxon>
    </lineage>
</organism>